<accession>A0A0E9PI67</accession>
<evidence type="ECO:0000313" key="1">
    <source>
        <dbReference type="EMBL" id="JAH03987.1"/>
    </source>
</evidence>
<dbReference type="AlphaFoldDB" id="A0A0E9PI67"/>
<reference evidence="1" key="1">
    <citation type="submission" date="2014-11" db="EMBL/GenBank/DDBJ databases">
        <authorList>
            <person name="Amaro Gonzalez C."/>
        </authorList>
    </citation>
    <scope>NUCLEOTIDE SEQUENCE</scope>
</reference>
<sequence length="22" mass="2395">MAEGDGWWGAGCSKVSRLSKIR</sequence>
<organism evidence="1">
    <name type="scientific">Anguilla anguilla</name>
    <name type="common">European freshwater eel</name>
    <name type="synonym">Muraena anguilla</name>
    <dbReference type="NCBI Taxonomy" id="7936"/>
    <lineage>
        <taxon>Eukaryota</taxon>
        <taxon>Metazoa</taxon>
        <taxon>Chordata</taxon>
        <taxon>Craniata</taxon>
        <taxon>Vertebrata</taxon>
        <taxon>Euteleostomi</taxon>
        <taxon>Actinopterygii</taxon>
        <taxon>Neopterygii</taxon>
        <taxon>Teleostei</taxon>
        <taxon>Anguilliformes</taxon>
        <taxon>Anguillidae</taxon>
        <taxon>Anguilla</taxon>
    </lineage>
</organism>
<proteinExistence type="predicted"/>
<name>A0A0E9PI67_ANGAN</name>
<protein>
    <submittedName>
        <fullName evidence="1">Uncharacterized protein</fullName>
    </submittedName>
</protein>
<reference evidence="1" key="2">
    <citation type="journal article" date="2015" name="Fish Shellfish Immunol.">
        <title>Early steps in the European eel (Anguilla anguilla)-Vibrio vulnificus interaction in the gills: Role of the RtxA13 toxin.</title>
        <authorList>
            <person name="Callol A."/>
            <person name="Pajuelo D."/>
            <person name="Ebbesson L."/>
            <person name="Teles M."/>
            <person name="MacKenzie S."/>
            <person name="Amaro C."/>
        </authorList>
    </citation>
    <scope>NUCLEOTIDE SEQUENCE</scope>
</reference>
<dbReference type="EMBL" id="GBXM01104590">
    <property type="protein sequence ID" value="JAH03987.1"/>
    <property type="molecule type" value="Transcribed_RNA"/>
</dbReference>